<dbReference type="InterPro" id="IPR036179">
    <property type="entry name" value="Ig-like_dom_sf"/>
</dbReference>
<evidence type="ECO:0000313" key="2">
    <source>
        <dbReference type="EMBL" id="QYM79229.1"/>
    </source>
</evidence>
<dbReference type="InterPro" id="IPR011047">
    <property type="entry name" value="Quinoprotein_ADH-like_sf"/>
</dbReference>
<organism evidence="2 3">
    <name type="scientific">Horticoccus luteus</name>
    <dbReference type="NCBI Taxonomy" id="2862869"/>
    <lineage>
        <taxon>Bacteria</taxon>
        <taxon>Pseudomonadati</taxon>
        <taxon>Verrucomicrobiota</taxon>
        <taxon>Opitutia</taxon>
        <taxon>Opitutales</taxon>
        <taxon>Opitutaceae</taxon>
        <taxon>Horticoccus</taxon>
    </lineage>
</organism>
<dbReference type="SUPFAM" id="SSF48726">
    <property type="entry name" value="Immunoglobulin"/>
    <property type="match status" value="1"/>
</dbReference>
<dbReference type="Proteomes" id="UP000825051">
    <property type="component" value="Chromosome"/>
</dbReference>
<reference evidence="2" key="1">
    <citation type="submission" date="2021-08" db="EMBL/GenBank/DDBJ databases">
        <title>Genome of a novel bacterium of the phylum Verrucomicrobia, Oleiharenicola sp. KSB-15.</title>
        <authorList>
            <person name="Chung J.-H."/>
            <person name="Ahn J.-H."/>
            <person name="Yoon Y."/>
            <person name="Kim D.-Y."/>
            <person name="An S.-H."/>
            <person name="Park I."/>
            <person name="Yeon J."/>
        </authorList>
    </citation>
    <scope>NUCLEOTIDE SEQUENCE</scope>
    <source>
        <strain evidence="2">KSB-15</strain>
    </source>
</reference>
<gene>
    <name evidence="2" type="ORF">K0B96_01025</name>
</gene>
<accession>A0A8F9TTZ7</accession>
<proteinExistence type="predicted"/>
<dbReference type="EMBL" id="CP080507">
    <property type="protein sequence ID" value="QYM79229.1"/>
    <property type="molecule type" value="Genomic_DNA"/>
</dbReference>
<dbReference type="InterPro" id="IPR018391">
    <property type="entry name" value="PQQ_b-propeller_rpt"/>
</dbReference>
<dbReference type="KEGG" id="ole:K0B96_01025"/>
<evidence type="ECO:0000313" key="3">
    <source>
        <dbReference type="Proteomes" id="UP000825051"/>
    </source>
</evidence>
<dbReference type="AlphaFoldDB" id="A0A8F9TTZ7"/>
<protein>
    <submittedName>
        <fullName evidence="2">Uncharacterized protein</fullName>
    </submittedName>
</protein>
<feature type="signal peptide" evidence="1">
    <location>
        <begin position="1"/>
        <end position="18"/>
    </location>
</feature>
<keyword evidence="3" id="KW-1185">Reference proteome</keyword>
<keyword evidence="1" id="KW-0732">Signal</keyword>
<evidence type="ECO:0000256" key="1">
    <source>
        <dbReference type="SAM" id="SignalP"/>
    </source>
</evidence>
<sequence>MRLYEALLVCILTTSAFAQTSAEPGTCLWTSDLVLVTAPSITPDGIILARSANSLVAVSSDGNELWRAGIVAPNRPQRLPVDEDGNVYVTTPTELRSYSPTGSLRWSRAMPFSSSPCCLSLADDLLIVLTSSSRYAFRLDGSLLWPSSTGNAGLGESDTNPPTWSPLAIVDHDGLIRIVQSTGQVHVLEPTGHLVRRDEFADHTRWGESASVTRQVGLGPRGESIVLNDEDGESMIRWTEPFGIGTAYSVIVPGSEAGDEWTSYGLVSASGELFLATNRGTLLVPYRGFGFRRWPETAFALTADGGVVCADGAQLTLRNAAHTVVWRAPAPGTFFTLGADGRVYGGITLSAYHIGQPPAADSWAQPNGDAAQRNRATVPPTSDVQFAASTIETPASVTWYESYPGSFAAAPYINGGGTLTWIKDDVEVAPAAADFSFAVAAATPGDAGEYRLQATTAQGTILSPPIKVAVTAPSPIQPGFYTGTLPLGSGDKFLLELTPDRTVRFLSVSGWKITQHNRLDPAGIFPWDTGIIWSSDPSEATPLTLHCDATGVAASWGGQPLGPLTFAPARLPSGARVGWYRGTREGLIVDSAKIDAALFPDGTLAGLLSGRGVGVAAPAVDLNPALLEQQVEVPLYSSASKYALISFTPEGVLRVNLGGRGGGKDSLVAVHSSYTRAARLSNLSARAVGGSGDRAVIAGFVVATGGSFLLRGAGPALAAYGVPNPSLHPTLTLRHSPDVFLASNTGWSNNAANEITRLATSASEAGAFPFAAGSADCALLLPIPPGVYTITITDQTEGETLAEIYGLASPDGAPAAQAVNLSIRGALSRPDERLIIGLVLKSDLPQPILLRGVGPGLARFLGAVPVCQNPRLRVFDAGGNLMAGSDDWSTSWDPPPGGMVSSQQVSVADAALQAGAFALNNGSHDAALVYNLAAGVYTVHLESKDGSTGAVLFEAYVVPD</sequence>
<feature type="chain" id="PRO_5034568741" evidence="1">
    <location>
        <begin position="19"/>
        <end position="960"/>
    </location>
</feature>
<dbReference type="RefSeq" id="WP_220162830.1">
    <property type="nucleotide sequence ID" value="NZ_CP080507.1"/>
</dbReference>
<name>A0A8F9TTZ7_9BACT</name>
<dbReference type="SUPFAM" id="SSF50998">
    <property type="entry name" value="Quinoprotein alcohol dehydrogenase-like"/>
    <property type="match status" value="1"/>
</dbReference>
<dbReference type="SMART" id="SM00564">
    <property type="entry name" value="PQQ"/>
    <property type="match status" value="2"/>
</dbReference>